<feature type="compositionally biased region" description="Acidic residues" evidence="2">
    <location>
        <begin position="649"/>
        <end position="669"/>
    </location>
</feature>
<feature type="region of interest" description="Disordered" evidence="2">
    <location>
        <begin position="318"/>
        <end position="413"/>
    </location>
</feature>
<feature type="compositionally biased region" description="Basic and acidic residues" evidence="2">
    <location>
        <begin position="144"/>
        <end position="160"/>
    </location>
</feature>
<feature type="compositionally biased region" description="Basic and acidic residues" evidence="2">
    <location>
        <begin position="98"/>
        <end position="112"/>
    </location>
</feature>
<dbReference type="Proteomes" id="UP001530293">
    <property type="component" value="Unassembled WGS sequence"/>
</dbReference>
<evidence type="ECO:0000256" key="2">
    <source>
        <dbReference type="SAM" id="MobiDB-lite"/>
    </source>
</evidence>
<feature type="compositionally biased region" description="Polar residues" evidence="2">
    <location>
        <begin position="1091"/>
        <end position="1106"/>
    </location>
</feature>
<organism evidence="3 4">
    <name type="scientific">Discostella pseudostelligera</name>
    <dbReference type="NCBI Taxonomy" id="259834"/>
    <lineage>
        <taxon>Eukaryota</taxon>
        <taxon>Sar</taxon>
        <taxon>Stramenopiles</taxon>
        <taxon>Ochrophyta</taxon>
        <taxon>Bacillariophyta</taxon>
        <taxon>Coscinodiscophyceae</taxon>
        <taxon>Thalassiosirophycidae</taxon>
        <taxon>Stephanodiscales</taxon>
        <taxon>Stephanodiscaceae</taxon>
        <taxon>Discostella</taxon>
    </lineage>
</organism>
<name>A0ABD3M1T7_9STRA</name>
<reference evidence="3 4" key="1">
    <citation type="submission" date="2024-10" db="EMBL/GenBank/DDBJ databases">
        <title>Updated reference genomes for cyclostephanoid diatoms.</title>
        <authorList>
            <person name="Roberts W.R."/>
            <person name="Alverson A.J."/>
        </authorList>
    </citation>
    <scope>NUCLEOTIDE SEQUENCE [LARGE SCALE GENOMIC DNA]</scope>
    <source>
        <strain evidence="3 4">AJA232-27</strain>
    </source>
</reference>
<dbReference type="EMBL" id="JALLBG020000298">
    <property type="protein sequence ID" value="KAL3756701.1"/>
    <property type="molecule type" value="Genomic_DNA"/>
</dbReference>
<feature type="coiled-coil region" evidence="1">
    <location>
        <begin position="259"/>
        <end position="313"/>
    </location>
</feature>
<comment type="caution">
    <text evidence="3">The sequence shown here is derived from an EMBL/GenBank/DDBJ whole genome shotgun (WGS) entry which is preliminary data.</text>
</comment>
<feature type="region of interest" description="Disordered" evidence="2">
    <location>
        <begin position="1"/>
        <end position="252"/>
    </location>
</feature>
<feature type="compositionally biased region" description="Acidic residues" evidence="2">
    <location>
        <begin position="83"/>
        <end position="97"/>
    </location>
</feature>
<feature type="region of interest" description="Disordered" evidence="2">
    <location>
        <begin position="762"/>
        <end position="793"/>
    </location>
</feature>
<accession>A0ABD3M1T7</accession>
<feature type="region of interest" description="Disordered" evidence="2">
    <location>
        <begin position="1195"/>
        <end position="1218"/>
    </location>
</feature>
<feature type="compositionally biased region" description="Acidic residues" evidence="2">
    <location>
        <begin position="780"/>
        <end position="792"/>
    </location>
</feature>
<protein>
    <submittedName>
        <fullName evidence="3">Uncharacterized protein</fullName>
    </submittedName>
</protein>
<evidence type="ECO:0000256" key="1">
    <source>
        <dbReference type="SAM" id="Coils"/>
    </source>
</evidence>
<feature type="region of interest" description="Disordered" evidence="2">
    <location>
        <begin position="490"/>
        <end position="521"/>
    </location>
</feature>
<evidence type="ECO:0000313" key="4">
    <source>
        <dbReference type="Proteomes" id="UP001530293"/>
    </source>
</evidence>
<feature type="compositionally biased region" description="Basic and acidic residues" evidence="2">
    <location>
        <begin position="639"/>
        <end position="648"/>
    </location>
</feature>
<feature type="compositionally biased region" description="Basic and acidic residues" evidence="2">
    <location>
        <begin position="1209"/>
        <end position="1218"/>
    </location>
</feature>
<feature type="compositionally biased region" description="Basic and acidic residues" evidence="2">
    <location>
        <begin position="57"/>
        <end position="79"/>
    </location>
</feature>
<feature type="region of interest" description="Disordered" evidence="2">
    <location>
        <begin position="891"/>
        <end position="915"/>
    </location>
</feature>
<keyword evidence="4" id="KW-1185">Reference proteome</keyword>
<feature type="compositionally biased region" description="Low complexity" evidence="2">
    <location>
        <begin position="113"/>
        <end position="131"/>
    </location>
</feature>
<keyword evidence="1" id="KW-0175">Coiled coil</keyword>
<feature type="region of interest" description="Disordered" evidence="2">
    <location>
        <begin position="1091"/>
        <end position="1165"/>
    </location>
</feature>
<feature type="region of interest" description="Disordered" evidence="2">
    <location>
        <begin position="635"/>
        <end position="679"/>
    </location>
</feature>
<dbReference type="AlphaFoldDB" id="A0ABD3M1T7"/>
<feature type="compositionally biased region" description="Polar residues" evidence="2">
    <location>
        <begin position="184"/>
        <end position="201"/>
    </location>
</feature>
<sequence>MGMLRGVSSGGDGVDSVAVGGSIGGGVDASFANTSDHEHHELAAAGGESESSLTQQRETKTTTTKVEKEEDLVKEKEGVEMATADEDEEEEEEEEGGKEDTKDLKLLEDSKSLKSSSSVVEANVTSLSSSLKEGKEEVEEEVATEIKKLEQESKLEKTPKLEVGGSGGSDTGVDEEENAKPPKLSSSAAVKASQQDTSTIAHNGYVIDEDEDAASASLLRKEEGGGEKAAATGRDADADDDDFDSKRTKDGVESVPVVVDEKEKKIERASELVNTKKNEIPMVADTSNSTSTLEEKENILEEVEDDGAAVEQEKIAKVTLKKDKSPSSLVVNDPPLVVDAVGDKSMGEMPPPTRSSSSGGGSSILQDDVSSKTLVGGSSSANNPAAADDDDAAASSSTRKDDTHSFDNPFCKDEPANIVCKQIQERLMEVGGEGKVKSGVSCEDELFVVDITTPTTAVDANSTSAVHTTSAANTTATSSASVADRGFSADAGAYSTPPDDTASAAAVDARTDKDVEYDDEDDRRRRYLKSTKTSTKTIELPHEEEADNNITIASPPSDKNSSSIIIADSNNATIVTVPSDGNKLVITIGSRYCPETCNAVRECERARDYFAVFTKEGGTAIDSAATSSETSKLINGYSIDKDEEREDKNDDDDRVDEDDAATEDEDVQEGEVAKKAGDGEEIISDGKIAGAPCETDNPTFLYKDKAGYNCEYIAKNSPDICSKLHDGMMVGVAYCPVACKMVKECEEVQESDGNEVVNNVESDKMEEDESRFGLNATDAGAEDADEDEEEGGLSDGLGDVTAAGVLCEDDPSFLYKNKTGFTCEFIAQYNPDKCFKLVDGEKVGIVSCPVSCSMVAECKAMHNDTSLVDLTTDIEDSDLGKDMDVAVFGGTDGGSSPDLVKSSDNPTKSVGTPYSDNVVEPLVKESEESAIGNHSVDSDIDAGLIADMNATSSITACKDDPSFLYKDNAGYTCQFIGKMYPEKCSKTYNGKTIGVSSCPESCKMVDECLENAGMAVDKTTATYEADDVPNPSKEQVSSAGEHVKNISVGNTTVDQADGFLSGEQFAGTKEDNAVGVGTKSMVDEIEKDDYSFSNKGKLNGKTNQQGNDDDATPTDTKSMTDELDNGDFGSVNVGNLGGPQDFEDTSYEAQSSVVGSGSGVDDIDNGDYSQTTEAALEYDEKENNAKESELSTIEEWGAKNLPLPPTNEKGGDSNKIESESDQKVINLMSISIRFTRIVLI</sequence>
<gene>
    <name evidence="3" type="ORF">ACHAWU_006119</name>
</gene>
<proteinExistence type="predicted"/>
<feature type="compositionally biased region" description="Basic and acidic residues" evidence="2">
    <location>
        <begin position="398"/>
        <end position="413"/>
    </location>
</feature>
<evidence type="ECO:0000313" key="3">
    <source>
        <dbReference type="EMBL" id="KAL3756701.1"/>
    </source>
</evidence>
<feature type="compositionally biased region" description="Polar residues" evidence="2">
    <location>
        <begin position="902"/>
        <end position="915"/>
    </location>
</feature>